<dbReference type="GO" id="GO:0016020">
    <property type="term" value="C:membrane"/>
    <property type="evidence" value="ECO:0007669"/>
    <property type="project" value="InterPro"/>
</dbReference>
<organism evidence="5 6">
    <name type="scientific">Maribacter aurantiacus</name>
    <dbReference type="NCBI Taxonomy" id="1882343"/>
    <lineage>
        <taxon>Bacteria</taxon>
        <taxon>Pseudomonadati</taxon>
        <taxon>Bacteroidota</taxon>
        <taxon>Flavobacteriia</taxon>
        <taxon>Flavobacteriales</taxon>
        <taxon>Flavobacteriaceae</taxon>
        <taxon>Maribacter</taxon>
    </lineage>
</organism>
<name>A0A5R8M9T9_9FLAO</name>
<dbReference type="PROSITE" id="PS50005">
    <property type="entry name" value="TPR"/>
    <property type="match status" value="3"/>
</dbReference>
<evidence type="ECO:0000259" key="4">
    <source>
        <dbReference type="Pfam" id="PF06580"/>
    </source>
</evidence>
<feature type="domain" description="Signal transduction histidine kinase internal region" evidence="4">
    <location>
        <begin position="454"/>
        <end position="532"/>
    </location>
</feature>
<gene>
    <name evidence="5" type="ORF">FEK29_00630</name>
</gene>
<dbReference type="InterPro" id="IPR019734">
    <property type="entry name" value="TPR_rpt"/>
</dbReference>
<dbReference type="OrthoDB" id="6190788at2"/>
<dbReference type="Gene3D" id="3.30.565.10">
    <property type="entry name" value="Histidine kinase-like ATPase, C-terminal domain"/>
    <property type="match status" value="1"/>
</dbReference>
<evidence type="ECO:0000313" key="6">
    <source>
        <dbReference type="Proteomes" id="UP000308382"/>
    </source>
</evidence>
<dbReference type="GO" id="GO:0000155">
    <property type="term" value="F:phosphorelay sensor kinase activity"/>
    <property type="evidence" value="ECO:0007669"/>
    <property type="project" value="InterPro"/>
</dbReference>
<keyword evidence="2" id="KW-0175">Coiled coil</keyword>
<evidence type="ECO:0000313" key="5">
    <source>
        <dbReference type="EMBL" id="TLF46316.1"/>
    </source>
</evidence>
<sequence>MILNLFKNHCDSAYLKPSLFIRRFILFYGIVLSLHVVISQDASDSLKQKVTQLIAATPRTYAEIDSLLREFRKDTLSMRFVIEASKKNNYPEAELYAINQIGRVYRDISNYPKALALFQEALKLSIQAENIEFRIYSLNMISVAYRRTEAIKSALDYSQEALELAETIKPEDRSIGLKRSINVSLNSIGNIYQLLEQYELAIQKFKESMQLEKELGNKLGLAINHQNVGECYEAQGKLEPALENFQKSLSYNEEINSEKGKIICNYSIAHVYVHMDRMDEALALLQSSLKRANALGDQEIIATILNNLGWANLNTGDYNQAESYLLEGLKIAKAYNFPSEIAEANKFLSELWMKKDDFKKAMNYYKESKKYEEQVTNNLNVRYVNDMIVRYEAEKQNDQLKSLEEEVKNQAITLRKNRTMLLITFIGLALAAGILYILYRQYQLSSEKKLLTLEQTMLRSQMNPHFLFNSLNSIKLYIINNEKKNAVHYLNKFSKLVRKILEASSQREISLAEELETVELYMNIENIRFSNEIIFKVNIADDIDVHNVKIPSLILQPFLENALWHGLSSKEGEKNIQLDVMKGREGFIRIAITDDGVGRDAAEKIKERKVLKRKSVGIDITKERLANFSKDYQNSFQVEIIDIYDTENNPSGTKILLHIPTI</sequence>
<dbReference type="Proteomes" id="UP000308382">
    <property type="component" value="Unassembled WGS sequence"/>
</dbReference>
<dbReference type="PANTHER" id="PTHR34220:SF7">
    <property type="entry name" value="SENSOR HISTIDINE KINASE YPDA"/>
    <property type="match status" value="1"/>
</dbReference>
<keyword evidence="3" id="KW-1133">Transmembrane helix</keyword>
<reference evidence="5 6" key="1">
    <citation type="journal article" date="2017" name="Int. J. Syst. Evol. Microbiol.">
        <title>Maripseudobacter aurantiacus gen. nov., sp. nov., a novel member of the family Flavobacteriaceae isolated from a sedimentation basin.</title>
        <authorList>
            <person name="Chen C."/>
            <person name="Su Y."/>
            <person name="Tao T."/>
            <person name="Fu G."/>
            <person name="Zhang C."/>
            <person name="Sun C."/>
            <person name="Zhang X."/>
            <person name="Wu M."/>
        </authorList>
    </citation>
    <scope>NUCLEOTIDE SEQUENCE [LARGE SCALE GENOMIC DNA]</scope>
    <source>
        <strain evidence="6">CDA4</strain>
    </source>
</reference>
<dbReference type="InterPro" id="IPR050640">
    <property type="entry name" value="Bact_2-comp_sensor_kinase"/>
</dbReference>
<dbReference type="SUPFAM" id="SSF48452">
    <property type="entry name" value="TPR-like"/>
    <property type="match status" value="3"/>
</dbReference>
<feature type="coiled-coil region" evidence="2">
    <location>
        <begin position="390"/>
        <end position="417"/>
    </location>
</feature>
<protein>
    <submittedName>
        <fullName evidence="5">Tetratricopeptide repeat protein</fullName>
    </submittedName>
</protein>
<dbReference type="SMART" id="SM00028">
    <property type="entry name" value="TPR"/>
    <property type="match status" value="7"/>
</dbReference>
<keyword evidence="3" id="KW-0472">Membrane</keyword>
<feature type="repeat" description="TPR" evidence="1">
    <location>
        <begin position="95"/>
        <end position="128"/>
    </location>
</feature>
<feature type="repeat" description="TPR" evidence="1">
    <location>
        <begin position="182"/>
        <end position="215"/>
    </location>
</feature>
<keyword evidence="6" id="KW-1185">Reference proteome</keyword>
<accession>A0A5R8M9T9</accession>
<proteinExistence type="predicted"/>
<keyword evidence="3" id="KW-0812">Transmembrane</keyword>
<evidence type="ECO:0000256" key="2">
    <source>
        <dbReference type="SAM" id="Coils"/>
    </source>
</evidence>
<comment type="caution">
    <text evidence="5">The sequence shown here is derived from an EMBL/GenBank/DDBJ whole genome shotgun (WGS) entry which is preliminary data.</text>
</comment>
<dbReference type="InterPro" id="IPR011990">
    <property type="entry name" value="TPR-like_helical_dom_sf"/>
</dbReference>
<dbReference type="SUPFAM" id="SSF55874">
    <property type="entry name" value="ATPase domain of HSP90 chaperone/DNA topoisomerase II/histidine kinase"/>
    <property type="match status" value="1"/>
</dbReference>
<dbReference type="PANTHER" id="PTHR34220">
    <property type="entry name" value="SENSOR HISTIDINE KINASE YPDA"/>
    <property type="match status" value="1"/>
</dbReference>
<dbReference type="Pfam" id="PF06580">
    <property type="entry name" value="His_kinase"/>
    <property type="match status" value="1"/>
</dbReference>
<dbReference type="EMBL" id="VBUK01000001">
    <property type="protein sequence ID" value="TLF46316.1"/>
    <property type="molecule type" value="Genomic_DNA"/>
</dbReference>
<dbReference type="InterPro" id="IPR036890">
    <property type="entry name" value="HATPase_C_sf"/>
</dbReference>
<dbReference type="AlphaFoldDB" id="A0A5R8M9T9"/>
<feature type="transmembrane region" description="Helical" evidence="3">
    <location>
        <begin position="420"/>
        <end position="439"/>
    </location>
</feature>
<dbReference type="Gene3D" id="1.25.40.10">
    <property type="entry name" value="Tetratricopeptide repeat domain"/>
    <property type="match status" value="3"/>
</dbReference>
<dbReference type="InterPro" id="IPR010559">
    <property type="entry name" value="Sig_transdc_His_kin_internal"/>
</dbReference>
<dbReference type="Pfam" id="PF13424">
    <property type="entry name" value="TPR_12"/>
    <property type="match status" value="3"/>
</dbReference>
<feature type="repeat" description="TPR" evidence="1">
    <location>
        <begin position="222"/>
        <end position="255"/>
    </location>
</feature>
<feature type="transmembrane region" description="Helical" evidence="3">
    <location>
        <begin position="20"/>
        <end position="38"/>
    </location>
</feature>
<keyword evidence="1" id="KW-0802">TPR repeat</keyword>
<evidence type="ECO:0000256" key="1">
    <source>
        <dbReference type="PROSITE-ProRule" id="PRU00339"/>
    </source>
</evidence>
<evidence type="ECO:0000256" key="3">
    <source>
        <dbReference type="SAM" id="Phobius"/>
    </source>
</evidence>